<gene>
    <name evidence="2" type="ORF">DFH08DRAFT_966453</name>
</gene>
<protein>
    <submittedName>
        <fullName evidence="2">Uncharacterized protein</fullName>
    </submittedName>
</protein>
<evidence type="ECO:0000313" key="3">
    <source>
        <dbReference type="Proteomes" id="UP001218218"/>
    </source>
</evidence>
<name>A0AAD6ZNR7_9AGAR</name>
<comment type="caution">
    <text evidence="2">The sequence shown here is derived from an EMBL/GenBank/DDBJ whole genome shotgun (WGS) entry which is preliminary data.</text>
</comment>
<feature type="region of interest" description="Disordered" evidence="1">
    <location>
        <begin position="1"/>
        <end position="91"/>
    </location>
</feature>
<evidence type="ECO:0000256" key="1">
    <source>
        <dbReference type="SAM" id="MobiDB-lite"/>
    </source>
</evidence>
<feature type="compositionally biased region" description="Polar residues" evidence="1">
    <location>
        <begin position="58"/>
        <end position="68"/>
    </location>
</feature>
<dbReference type="AlphaFoldDB" id="A0AAD6ZNR7"/>
<dbReference type="Proteomes" id="UP001218218">
    <property type="component" value="Unassembled WGS sequence"/>
</dbReference>
<accession>A0AAD6ZNR7</accession>
<reference evidence="2" key="1">
    <citation type="submission" date="2023-03" db="EMBL/GenBank/DDBJ databases">
        <title>Massive genome expansion in bonnet fungi (Mycena s.s.) driven by repeated elements and novel gene families across ecological guilds.</title>
        <authorList>
            <consortium name="Lawrence Berkeley National Laboratory"/>
            <person name="Harder C.B."/>
            <person name="Miyauchi S."/>
            <person name="Viragh M."/>
            <person name="Kuo A."/>
            <person name="Thoen E."/>
            <person name="Andreopoulos B."/>
            <person name="Lu D."/>
            <person name="Skrede I."/>
            <person name="Drula E."/>
            <person name="Henrissat B."/>
            <person name="Morin E."/>
            <person name="Kohler A."/>
            <person name="Barry K."/>
            <person name="LaButti K."/>
            <person name="Morin E."/>
            <person name="Salamov A."/>
            <person name="Lipzen A."/>
            <person name="Mereny Z."/>
            <person name="Hegedus B."/>
            <person name="Baldrian P."/>
            <person name="Stursova M."/>
            <person name="Weitz H."/>
            <person name="Taylor A."/>
            <person name="Grigoriev I.V."/>
            <person name="Nagy L.G."/>
            <person name="Martin F."/>
            <person name="Kauserud H."/>
        </authorList>
    </citation>
    <scope>NUCLEOTIDE SEQUENCE</scope>
    <source>
        <strain evidence="2">CBHHK002</strain>
    </source>
</reference>
<dbReference type="EMBL" id="JARIHO010000035">
    <property type="protein sequence ID" value="KAJ7331455.1"/>
    <property type="molecule type" value="Genomic_DNA"/>
</dbReference>
<keyword evidence="3" id="KW-1185">Reference proteome</keyword>
<feature type="compositionally biased region" description="Polar residues" evidence="1">
    <location>
        <begin position="77"/>
        <end position="88"/>
    </location>
</feature>
<organism evidence="2 3">
    <name type="scientific">Mycena albidolilacea</name>
    <dbReference type="NCBI Taxonomy" id="1033008"/>
    <lineage>
        <taxon>Eukaryota</taxon>
        <taxon>Fungi</taxon>
        <taxon>Dikarya</taxon>
        <taxon>Basidiomycota</taxon>
        <taxon>Agaricomycotina</taxon>
        <taxon>Agaricomycetes</taxon>
        <taxon>Agaricomycetidae</taxon>
        <taxon>Agaricales</taxon>
        <taxon>Marasmiineae</taxon>
        <taxon>Mycenaceae</taxon>
        <taxon>Mycena</taxon>
    </lineage>
</organism>
<sequence>MPMPKLLKKLSRKSLRGHNSEAETDSESLPLLPPSEYDSHLEDSPRSFTPPLKRFGSAGNSSATSSPRPSGDWSHQVMRSTSTGTVSTDKPLRTLTQIRAFHTHHQAVVHQRGPGQPLMAAVWPLLQWRAILERGPATPSPGVQGVQQPWPQVPNDDPSRDLAGAWEIANTALKVSKVNQVLLVAGSMEVIEHGLNTSTEGIPVLMNAFDEVAKLHPFIGVAVMALI</sequence>
<proteinExistence type="predicted"/>
<evidence type="ECO:0000313" key="2">
    <source>
        <dbReference type="EMBL" id="KAJ7331455.1"/>
    </source>
</evidence>
<feature type="compositionally biased region" description="Basic residues" evidence="1">
    <location>
        <begin position="1"/>
        <end position="16"/>
    </location>
</feature>